<evidence type="ECO:0000313" key="2">
    <source>
        <dbReference type="Proteomes" id="UP001172386"/>
    </source>
</evidence>
<gene>
    <name evidence="1" type="ORF">H2198_008193</name>
</gene>
<keyword evidence="2" id="KW-1185">Reference proteome</keyword>
<dbReference type="Proteomes" id="UP001172386">
    <property type="component" value="Unassembled WGS sequence"/>
</dbReference>
<organism evidence="1 2">
    <name type="scientific">Neophaeococcomyces mojaviensis</name>
    <dbReference type="NCBI Taxonomy" id="3383035"/>
    <lineage>
        <taxon>Eukaryota</taxon>
        <taxon>Fungi</taxon>
        <taxon>Dikarya</taxon>
        <taxon>Ascomycota</taxon>
        <taxon>Pezizomycotina</taxon>
        <taxon>Eurotiomycetes</taxon>
        <taxon>Chaetothyriomycetidae</taxon>
        <taxon>Chaetothyriales</taxon>
        <taxon>Chaetothyriales incertae sedis</taxon>
        <taxon>Neophaeococcomyces</taxon>
    </lineage>
</organism>
<accession>A0ACC2ZXS6</accession>
<sequence>MSEDRTHEDRLRSAAVAVLGHEPSDEEMLKFAKDFHASVTMYFMQKPLPLDKDESKKLKPSRATTDIPRREEYEEHWKFFEALDDWAKANSGDDRAADVACEAHKGLAFILERNSKRAERKSLRKQEARQAREAQTQTDSARKRTRID</sequence>
<comment type="caution">
    <text evidence="1">The sequence shown here is derived from an EMBL/GenBank/DDBJ whole genome shotgun (WGS) entry which is preliminary data.</text>
</comment>
<reference evidence="1" key="1">
    <citation type="submission" date="2022-10" db="EMBL/GenBank/DDBJ databases">
        <title>Culturing micro-colonial fungi from biological soil crusts in the Mojave desert and describing Neophaeococcomyces mojavensis, and introducing the new genera and species Taxawa tesnikishii.</title>
        <authorList>
            <person name="Kurbessoian T."/>
            <person name="Stajich J.E."/>
        </authorList>
    </citation>
    <scope>NUCLEOTIDE SEQUENCE</scope>
    <source>
        <strain evidence="1">JES_112</strain>
    </source>
</reference>
<proteinExistence type="predicted"/>
<name>A0ACC2ZXS6_9EURO</name>
<protein>
    <submittedName>
        <fullName evidence="1">Uncharacterized protein</fullName>
    </submittedName>
</protein>
<dbReference type="EMBL" id="JAPDRQ010000193">
    <property type="protein sequence ID" value="KAJ9652550.1"/>
    <property type="molecule type" value="Genomic_DNA"/>
</dbReference>
<evidence type="ECO:0000313" key="1">
    <source>
        <dbReference type="EMBL" id="KAJ9652550.1"/>
    </source>
</evidence>